<evidence type="ECO:0000256" key="1">
    <source>
        <dbReference type="ARBA" id="ARBA00004123"/>
    </source>
</evidence>
<reference evidence="10 12" key="2">
    <citation type="journal article" date="2018" name="Plant J.">
        <title>The Physcomitrella patens chromosome-scale assembly reveals moss genome structure and evolution.</title>
        <authorList>
            <person name="Lang D."/>
            <person name="Ullrich K.K."/>
            <person name="Murat F."/>
            <person name="Fuchs J."/>
            <person name="Jenkins J."/>
            <person name="Haas F.B."/>
            <person name="Piednoel M."/>
            <person name="Gundlach H."/>
            <person name="Van Bel M."/>
            <person name="Meyberg R."/>
            <person name="Vives C."/>
            <person name="Morata J."/>
            <person name="Symeonidi A."/>
            <person name="Hiss M."/>
            <person name="Muchero W."/>
            <person name="Kamisugi Y."/>
            <person name="Saleh O."/>
            <person name="Blanc G."/>
            <person name="Decker E.L."/>
            <person name="van Gessel N."/>
            <person name="Grimwood J."/>
            <person name="Hayes R.D."/>
            <person name="Graham S.W."/>
            <person name="Gunter L.E."/>
            <person name="McDaniel S.F."/>
            <person name="Hoernstein S.N.W."/>
            <person name="Larsson A."/>
            <person name="Li F.W."/>
            <person name="Perroud P.F."/>
            <person name="Phillips J."/>
            <person name="Ranjan P."/>
            <person name="Rokshar D.S."/>
            <person name="Rothfels C.J."/>
            <person name="Schneider L."/>
            <person name="Shu S."/>
            <person name="Stevenson D.W."/>
            <person name="Thummler F."/>
            <person name="Tillich M."/>
            <person name="Villarreal Aguilar J.C."/>
            <person name="Widiez T."/>
            <person name="Wong G.K."/>
            <person name="Wymore A."/>
            <person name="Zhang Y."/>
            <person name="Zimmer A.D."/>
            <person name="Quatrano R.S."/>
            <person name="Mayer K.F.X."/>
            <person name="Goodstein D."/>
            <person name="Casacuberta J.M."/>
            <person name="Vandepoele K."/>
            <person name="Reski R."/>
            <person name="Cuming A.C."/>
            <person name="Tuskan G.A."/>
            <person name="Maumus F."/>
            <person name="Salse J."/>
            <person name="Schmutz J."/>
            <person name="Rensing S.A."/>
        </authorList>
    </citation>
    <scope>NUCLEOTIDE SEQUENCE [LARGE SCALE GENOMIC DNA]</scope>
    <source>
        <strain evidence="11 12">cv. Gransden 2004</strain>
    </source>
</reference>
<organism evidence="10">
    <name type="scientific">Physcomitrium patens</name>
    <name type="common">Spreading-leaved earth moss</name>
    <name type="synonym">Physcomitrella patens</name>
    <dbReference type="NCBI Taxonomy" id="3218"/>
    <lineage>
        <taxon>Eukaryota</taxon>
        <taxon>Viridiplantae</taxon>
        <taxon>Streptophyta</taxon>
        <taxon>Embryophyta</taxon>
        <taxon>Bryophyta</taxon>
        <taxon>Bryophytina</taxon>
        <taxon>Bryopsida</taxon>
        <taxon>Funariidae</taxon>
        <taxon>Funariales</taxon>
        <taxon>Funariaceae</taxon>
        <taxon>Physcomitrium</taxon>
    </lineage>
</organism>
<reference evidence="11" key="3">
    <citation type="submission" date="2020-12" db="UniProtKB">
        <authorList>
            <consortium name="EnsemblPlants"/>
        </authorList>
    </citation>
    <scope>IDENTIFICATION</scope>
</reference>
<dbReference type="GO" id="GO:0000976">
    <property type="term" value="F:transcription cis-regulatory region binding"/>
    <property type="evidence" value="ECO:0000318"/>
    <property type="project" value="GO_Central"/>
</dbReference>
<reference evidence="10 12" key="1">
    <citation type="journal article" date="2008" name="Science">
        <title>The Physcomitrella genome reveals evolutionary insights into the conquest of land by plants.</title>
        <authorList>
            <person name="Rensing S."/>
            <person name="Lang D."/>
            <person name="Zimmer A."/>
            <person name="Terry A."/>
            <person name="Salamov A."/>
            <person name="Shapiro H."/>
            <person name="Nishiyama T."/>
            <person name="Perroud P.-F."/>
            <person name="Lindquist E."/>
            <person name="Kamisugi Y."/>
            <person name="Tanahashi T."/>
            <person name="Sakakibara K."/>
            <person name="Fujita T."/>
            <person name="Oishi K."/>
            <person name="Shin-I T."/>
            <person name="Kuroki Y."/>
            <person name="Toyoda A."/>
            <person name="Suzuki Y."/>
            <person name="Hashimoto A."/>
            <person name="Yamaguchi K."/>
            <person name="Sugano A."/>
            <person name="Kohara Y."/>
            <person name="Fujiyama A."/>
            <person name="Anterola A."/>
            <person name="Aoki S."/>
            <person name="Ashton N."/>
            <person name="Barbazuk W.B."/>
            <person name="Barker E."/>
            <person name="Bennetzen J."/>
            <person name="Bezanilla M."/>
            <person name="Blankenship R."/>
            <person name="Cho S.H."/>
            <person name="Dutcher S."/>
            <person name="Estelle M."/>
            <person name="Fawcett J.A."/>
            <person name="Gundlach H."/>
            <person name="Hanada K."/>
            <person name="Heyl A."/>
            <person name="Hicks K.A."/>
            <person name="Hugh J."/>
            <person name="Lohr M."/>
            <person name="Mayer K."/>
            <person name="Melkozernov A."/>
            <person name="Murata T."/>
            <person name="Nelson D."/>
            <person name="Pils B."/>
            <person name="Prigge M."/>
            <person name="Reiss B."/>
            <person name="Renner T."/>
            <person name="Rombauts S."/>
            <person name="Rushton P."/>
            <person name="Sanderfoot A."/>
            <person name="Schween G."/>
            <person name="Shiu S.-H."/>
            <person name="Stueber K."/>
            <person name="Theodoulou F.L."/>
            <person name="Tu H."/>
            <person name="Van de Peer Y."/>
            <person name="Verrier P.J."/>
            <person name="Waters E."/>
            <person name="Wood A."/>
            <person name="Yang L."/>
            <person name="Cove D."/>
            <person name="Cuming A."/>
            <person name="Hasebe M."/>
            <person name="Lucas S."/>
            <person name="Mishler D.B."/>
            <person name="Reski R."/>
            <person name="Grigoriev I."/>
            <person name="Quatrano R.S."/>
            <person name="Boore J.L."/>
        </authorList>
    </citation>
    <scope>NUCLEOTIDE SEQUENCE [LARGE SCALE GENOMIC DNA]</scope>
    <source>
        <strain evidence="11 12">cv. Gransden 2004</strain>
    </source>
</reference>
<dbReference type="Proteomes" id="UP000006727">
    <property type="component" value="Chromosome 13"/>
</dbReference>
<protein>
    <recommendedName>
        <fullName evidence="9">AP2/ERF domain-containing protein</fullName>
    </recommendedName>
</protein>
<dbReference type="GO" id="GO:0005634">
    <property type="term" value="C:nucleus"/>
    <property type="evidence" value="ECO:0000318"/>
    <property type="project" value="GO_Central"/>
</dbReference>
<dbReference type="Gene3D" id="3.30.730.10">
    <property type="entry name" value="AP2/ERF domain"/>
    <property type="match status" value="1"/>
</dbReference>
<dbReference type="PANTHER" id="PTHR31839:SF2">
    <property type="entry name" value="DEHYDRATION-RESPONSIVE ELEMENT-BINDING PROTEIN 1D"/>
    <property type="match status" value="1"/>
</dbReference>
<keyword evidence="2" id="KW-0805">Transcription regulation</keyword>
<evidence type="ECO:0000313" key="11">
    <source>
        <dbReference type="EnsemblPlants" id="Pp3c13_3830V3.1"/>
    </source>
</evidence>
<evidence type="ECO:0000256" key="3">
    <source>
        <dbReference type="ARBA" id="ARBA00023125"/>
    </source>
</evidence>
<evidence type="ECO:0000259" key="9">
    <source>
        <dbReference type="PROSITE" id="PS51032"/>
    </source>
</evidence>
<dbReference type="Gramene" id="Pp3c13_3830V3.2">
    <property type="protein sequence ID" value="Pp3c13_3830V3.2"/>
    <property type="gene ID" value="Pp3c13_3830"/>
</dbReference>
<evidence type="ECO:0000256" key="7">
    <source>
        <dbReference type="ARBA" id="ARBA00024343"/>
    </source>
</evidence>
<evidence type="ECO:0000256" key="5">
    <source>
        <dbReference type="ARBA" id="ARBA00023163"/>
    </source>
</evidence>
<keyword evidence="6" id="KW-0539">Nucleus</keyword>
<gene>
    <name evidence="11" type="primary">LOC112290806</name>
    <name evidence="10" type="ORF">PHYPA_016936</name>
</gene>
<dbReference type="PaxDb" id="3218-PP1S107_32V6.1"/>
<dbReference type="SMART" id="SM00380">
    <property type="entry name" value="AP2"/>
    <property type="match status" value="1"/>
</dbReference>
<dbReference type="RefSeq" id="XP_024393284.1">
    <property type="nucleotide sequence ID" value="XM_024537516.2"/>
</dbReference>
<keyword evidence="3" id="KW-0238">DNA-binding</keyword>
<dbReference type="HOGENOM" id="CLU_742690_0_0_1"/>
<evidence type="ECO:0000313" key="12">
    <source>
        <dbReference type="Proteomes" id="UP000006727"/>
    </source>
</evidence>
<dbReference type="OrthoDB" id="568096at2759"/>
<dbReference type="EnsemblPlants" id="Pp3c13_3830V3.1">
    <property type="protein sequence ID" value="Pp3c13_3830V3.1"/>
    <property type="gene ID" value="Pp3c13_3830"/>
</dbReference>
<comment type="similarity">
    <text evidence="7">Belongs to the AP2/ERF transcription factor family. ERF subfamily.</text>
</comment>
<dbReference type="GO" id="GO:0003700">
    <property type="term" value="F:DNA-binding transcription factor activity"/>
    <property type="evidence" value="ECO:0000318"/>
    <property type="project" value="GO_Central"/>
</dbReference>
<evidence type="ECO:0000256" key="8">
    <source>
        <dbReference type="SAM" id="MobiDB-lite"/>
    </source>
</evidence>
<sequence>MPDNTDALSQHSRDVDVTILQQSVQGWASGCFCGGIKSEFFQCWTCSGDSLGQKVGFKPPQDELPWGLTQFPAAPMTQTVAATDNVALNPVESNAASTTAIPLASRVSGVDSTRLHDASPALNIRRQRGRPPNGSRQGPRHGFKGVRQRTKVRGYLVEIRPPRWNKTIWLGTFNTDAEAAGAYDAGVFYTKKKTRFNFPSLVKTFIPLPENLAFDRPSDANDIKEFVKKQAVQAAKDVKNMNLQPNTNSSSVASNRDQMGMISADTADTADQESASNNSLTEEVIWSPEFIPSDFSLDENFQPQPPFIPSFDEFAEQSMVQNYINLQQRNQIGSATSSASFELKEDDVIAFNLDYISYNELD</sequence>
<evidence type="ECO:0000313" key="10">
    <source>
        <dbReference type="EMBL" id="PNR42107.1"/>
    </source>
</evidence>
<dbReference type="InterPro" id="IPR045277">
    <property type="entry name" value="DRE1A-I"/>
</dbReference>
<dbReference type="InterPro" id="IPR036955">
    <property type="entry name" value="AP2/ERF_dom_sf"/>
</dbReference>
<evidence type="ECO:0000256" key="6">
    <source>
        <dbReference type="ARBA" id="ARBA00023242"/>
    </source>
</evidence>
<comment type="subcellular location">
    <subcellularLocation>
        <location evidence="1">Nucleus</location>
    </subcellularLocation>
</comment>
<evidence type="ECO:0000256" key="2">
    <source>
        <dbReference type="ARBA" id="ARBA00023015"/>
    </source>
</evidence>
<dbReference type="AlphaFoldDB" id="A9SRF7"/>
<keyword evidence="4" id="KW-0010">Activator</keyword>
<keyword evidence="5" id="KW-0804">Transcription</keyword>
<dbReference type="PANTHER" id="PTHR31839">
    <property type="entry name" value="DEHYDRATION-RESPONSIVE ELEMENT-BINDING PROTEIN 1D"/>
    <property type="match status" value="1"/>
</dbReference>
<dbReference type="GeneID" id="112290806"/>
<dbReference type="EMBL" id="ABEU02000013">
    <property type="protein sequence ID" value="PNR42107.1"/>
    <property type="molecule type" value="Genomic_DNA"/>
</dbReference>
<dbReference type="InterPro" id="IPR001471">
    <property type="entry name" value="AP2/ERF_dom"/>
</dbReference>
<accession>A9SRF7</accession>
<dbReference type="Gramene" id="Pp3c13_3830V3.1">
    <property type="protein sequence ID" value="Pp3c13_3830V3.1"/>
    <property type="gene ID" value="Pp3c13_3830"/>
</dbReference>
<dbReference type="InterPro" id="IPR016177">
    <property type="entry name" value="DNA-bd_dom_sf"/>
</dbReference>
<keyword evidence="12" id="KW-1185">Reference proteome</keyword>
<feature type="region of interest" description="Disordered" evidence="8">
    <location>
        <begin position="118"/>
        <end position="145"/>
    </location>
</feature>
<dbReference type="EnsemblPlants" id="Pp3c13_3830V3.2">
    <property type="protein sequence ID" value="Pp3c13_3830V3.2"/>
    <property type="gene ID" value="Pp3c13_3830"/>
</dbReference>
<proteinExistence type="inferred from homology"/>
<feature type="domain" description="AP2/ERF" evidence="9">
    <location>
        <begin position="142"/>
        <end position="199"/>
    </location>
</feature>
<evidence type="ECO:0000256" key="4">
    <source>
        <dbReference type="ARBA" id="ARBA00023159"/>
    </source>
</evidence>
<dbReference type="SUPFAM" id="SSF54171">
    <property type="entry name" value="DNA-binding domain"/>
    <property type="match status" value="1"/>
</dbReference>
<dbReference type="PROSITE" id="PS51032">
    <property type="entry name" value="AP2_ERF"/>
    <property type="match status" value="1"/>
</dbReference>
<name>A9SRF7_PHYPA</name>